<protein>
    <submittedName>
        <fullName evidence="1">Uncharacterized protein</fullName>
    </submittedName>
</protein>
<keyword evidence="2" id="KW-1185">Reference proteome</keyword>
<comment type="caution">
    <text evidence="1">The sequence shown here is derived from an EMBL/GenBank/DDBJ whole genome shotgun (WGS) entry which is preliminary data.</text>
</comment>
<accession>A0ABP3A9B3</accession>
<dbReference type="Proteomes" id="UP000020681">
    <property type="component" value="Unassembled WGS sequence"/>
</dbReference>
<reference evidence="1 2" key="1">
    <citation type="submission" date="2014-01" db="EMBL/GenBank/DDBJ databases">
        <authorList>
            <person name="Dobos K."/>
            <person name="Lenaerts A."/>
            <person name="Ordway D."/>
            <person name="DeGroote M.A."/>
            <person name="Parker T."/>
            <person name="Sizemore C."/>
            <person name="Tallon L.J."/>
            <person name="Sadzewicz L.K."/>
            <person name="Sengamalay N."/>
            <person name="Fraser C.M."/>
            <person name="Hine E."/>
            <person name="Shefchek K.A."/>
            <person name="Das S.P."/>
            <person name="Tettelin H."/>
        </authorList>
    </citation>
    <scope>NUCLEOTIDE SEQUENCE [LARGE SCALE GENOMIC DNA]</scope>
    <source>
        <strain evidence="1 2">Harvey</strain>
    </source>
</reference>
<sequence length="56" mass="5008">MYRGGGVGVSGFCPCGGAPGALPSVCPAGCGACGALDPGWSCAPAGLSALAGLAPA</sequence>
<dbReference type="EMBL" id="JAOL01000167">
    <property type="protein sequence ID" value="EUA86845.1"/>
    <property type="molecule type" value="Genomic_DNA"/>
</dbReference>
<organism evidence="1 2">
    <name type="scientific">Mycobacterium ulcerans str. Harvey</name>
    <dbReference type="NCBI Taxonomy" id="1299332"/>
    <lineage>
        <taxon>Bacteria</taxon>
        <taxon>Bacillati</taxon>
        <taxon>Actinomycetota</taxon>
        <taxon>Actinomycetes</taxon>
        <taxon>Mycobacteriales</taxon>
        <taxon>Mycobacteriaceae</taxon>
        <taxon>Mycobacterium</taxon>
        <taxon>Mycobacterium ulcerans group</taxon>
    </lineage>
</organism>
<name>A0ABP3A9B3_MYCUL</name>
<evidence type="ECO:0000313" key="1">
    <source>
        <dbReference type="EMBL" id="EUA86845.1"/>
    </source>
</evidence>
<proteinExistence type="predicted"/>
<gene>
    <name evidence="1" type="ORF">I551_6706</name>
</gene>
<evidence type="ECO:0000313" key="2">
    <source>
        <dbReference type="Proteomes" id="UP000020681"/>
    </source>
</evidence>